<dbReference type="InterPro" id="IPR031100">
    <property type="entry name" value="LOG_fam"/>
</dbReference>
<dbReference type="NCBIfam" id="TIGR00730">
    <property type="entry name" value="Rossman fold protein, TIGR00730 family"/>
    <property type="match status" value="1"/>
</dbReference>
<evidence type="ECO:0000313" key="4">
    <source>
        <dbReference type="Proteomes" id="UP000029488"/>
    </source>
</evidence>
<dbReference type="RefSeq" id="WP_044005490.1">
    <property type="nucleotide sequence ID" value="NZ_CP007646.1"/>
</dbReference>
<dbReference type="PANTHER" id="PTHR31223:SF70">
    <property type="entry name" value="LOG FAMILY PROTEIN YJL055W"/>
    <property type="match status" value="1"/>
</dbReference>
<gene>
    <name evidence="3" type="ORF">LSJ_1659</name>
</gene>
<dbReference type="SUPFAM" id="SSF102405">
    <property type="entry name" value="MCP/YpsA-like"/>
    <property type="match status" value="1"/>
</dbReference>
<protein>
    <recommendedName>
        <fullName evidence="2">Cytokinin riboside 5'-monophosphate phosphoribohydrolase</fullName>
        <ecNumber evidence="2">3.2.2.n1</ecNumber>
    </recommendedName>
</protein>
<keyword evidence="2" id="KW-0378">Hydrolase</keyword>
<dbReference type="Pfam" id="PF03641">
    <property type="entry name" value="Lysine_decarbox"/>
    <property type="match status" value="1"/>
</dbReference>
<evidence type="ECO:0000313" key="3">
    <source>
        <dbReference type="EMBL" id="AIR11301.1"/>
    </source>
</evidence>
<dbReference type="Gene3D" id="3.40.50.450">
    <property type="match status" value="1"/>
</dbReference>
<dbReference type="AlphaFoldDB" id="A0A089QK16"/>
<sequence length="178" mass="19773">MKRVAVYCGANPGKNSIYTQAAINVADWLAQHHLDLVYGGGGVGLMNVLAERAIKNGTYTIGIMPQFLVDKEIAAPHLDEFYVTDDMDERKAKMLSLADACLALPGGPGTLEEISEAFSWARVGQNPNPCAFYNVNGYYDKLADFFDHMVTEGFLTTEDRNKLLFSDSLEEIYNFMTR</sequence>
<comment type="similarity">
    <text evidence="1 2">Belongs to the LOG family.</text>
</comment>
<dbReference type="EC" id="3.2.2.n1" evidence="2"/>
<proteinExistence type="inferred from homology"/>
<dbReference type="GO" id="GO:0009691">
    <property type="term" value="P:cytokinin biosynthetic process"/>
    <property type="evidence" value="ECO:0007669"/>
    <property type="project" value="UniProtKB-UniRule"/>
</dbReference>
<dbReference type="GO" id="GO:0005829">
    <property type="term" value="C:cytosol"/>
    <property type="evidence" value="ECO:0007669"/>
    <property type="project" value="TreeGrafter"/>
</dbReference>
<dbReference type="EMBL" id="CP007646">
    <property type="protein sequence ID" value="AIR11301.1"/>
    <property type="molecule type" value="Genomic_DNA"/>
</dbReference>
<dbReference type="GO" id="GO:0016799">
    <property type="term" value="F:hydrolase activity, hydrolyzing N-glycosyl compounds"/>
    <property type="evidence" value="ECO:0007669"/>
    <property type="project" value="TreeGrafter"/>
</dbReference>
<evidence type="ECO:0000256" key="2">
    <source>
        <dbReference type="RuleBase" id="RU363015"/>
    </source>
</evidence>
<dbReference type="Proteomes" id="UP000029488">
    <property type="component" value="Chromosome"/>
</dbReference>
<dbReference type="InterPro" id="IPR005269">
    <property type="entry name" value="LOG"/>
</dbReference>
<dbReference type="KEGG" id="lsj:LSJ_1659"/>
<accession>A0A089QK16</accession>
<keyword evidence="2" id="KW-0203">Cytokinin biosynthesis</keyword>
<dbReference type="PANTHER" id="PTHR31223">
    <property type="entry name" value="LOG FAMILY PROTEIN YJL055W"/>
    <property type="match status" value="1"/>
</dbReference>
<name>A0A089QK16_9LACO</name>
<reference evidence="3 4" key="1">
    <citation type="journal article" date="2014" name="BMC Genomics">
        <title>Unusual genome complexity in Lactobacillus salivarius JCM1046.</title>
        <authorList>
            <person name="Raftis E.J."/>
            <person name="Forde B.M."/>
            <person name="Claesson M.J."/>
            <person name="O'Toole P.W."/>
        </authorList>
    </citation>
    <scope>NUCLEOTIDE SEQUENCE [LARGE SCALE GENOMIC DNA]</scope>
    <source>
        <strain evidence="3 4">JCM1046</strain>
    </source>
</reference>
<evidence type="ECO:0000256" key="1">
    <source>
        <dbReference type="ARBA" id="ARBA00006763"/>
    </source>
</evidence>
<organism evidence="3 4">
    <name type="scientific">Ligilactobacillus salivarius</name>
    <dbReference type="NCBI Taxonomy" id="1624"/>
    <lineage>
        <taxon>Bacteria</taxon>
        <taxon>Bacillati</taxon>
        <taxon>Bacillota</taxon>
        <taxon>Bacilli</taxon>
        <taxon>Lactobacillales</taxon>
        <taxon>Lactobacillaceae</taxon>
        <taxon>Ligilactobacillus</taxon>
    </lineage>
</organism>